<dbReference type="SUPFAM" id="SSF47413">
    <property type="entry name" value="lambda repressor-like DNA-binding domains"/>
    <property type="match status" value="1"/>
</dbReference>
<reference evidence="2" key="1">
    <citation type="submission" date="2020-10" db="EMBL/GenBank/DDBJ databases">
        <authorList>
            <person name="Gilroy R."/>
        </authorList>
    </citation>
    <scope>NUCLEOTIDE SEQUENCE</scope>
    <source>
        <strain evidence="2">21143</strain>
    </source>
</reference>
<dbReference type="Gene3D" id="1.10.260.40">
    <property type="entry name" value="lambda repressor-like DNA-binding domains"/>
    <property type="match status" value="1"/>
</dbReference>
<dbReference type="CDD" id="cd00093">
    <property type="entry name" value="HTH_XRE"/>
    <property type="match status" value="1"/>
</dbReference>
<evidence type="ECO:0000259" key="1">
    <source>
        <dbReference type="PROSITE" id="PS50943"/>
    </source>
</evidence>
<protein>
    <recommendedName>
        <fullName evidence="1">HTH cro/C1-type domain-containing protein</fullName>
    </recommendedName>
</protein>
<gene>
    <name evidence="2" type="ORF">IAD06_02960</name>
</gene>
<reference evidence="2" key="2">
    <citation type="journal article" date="2021" name="PeerJ">
        <title>Extensive microbial diversity within the chicken gut microbiome revealed by metagenomics and culture.</title>
        <authorList>
            <person name="Gilroy R."/>
            <person name="Ravi A."/>
            <person name="Getino M."/>
            <person name="Pursley I."/>
            <person name="Horton D.L."/>
            <person name="Alikhan N.F."/>
            <person name="Baker D."/>
            <person name="Gharbi K."/>
            <person name="Hall N."/>
            <person name="Watson M."/>
            <person name="Adriaenssens E.M."/>
            <person name="Foster-Nyarko E."/>
            <person name="Jarju S."/>
            <person name="Secka A."/>
            <person name="Antonio M."/>
            <person name="Oren A."/>
            <person name="Chaudhuri R.R."/>
            <person name="La Ragione R."/>
            <person name="Hildebrand F."/>
            <person name="Pallen M.J."/>
        </authorList>
    </citation>
    <scope>NUCLEOTIDE SEQUENCE</scope>
    <source>
        <strain evidence="2">21143</strain>
    </source>
</reference>
<evidence type="ECO:0000313" key="3">
    <source>
        <dbReference type="Proteomes" id="UP000886722"/>
    </source>
</evidence>
<evidence type="ECO:0000313" key="2">
    <source>
        <dbReference type="EMBL" id="HIT38987.1"/>
    </source>
</evidence>
<dbReference type="InterPro" id="IPR001387">
    <property type="entry name" value="Cro/C1-type_HTH"/>
</dbReference>
<proteinExistence type="predicted"/>
<organism evidence="2 3">
    <name type="scientific">Candidatus Caccoplasma intestinavium</name>
    <dbReference type="NCBI Taxonomy" id="2840716"/>
    <lineage>
        <taxon>Bacteria</taxon>
        <taxon>Pseudomonadati</taxon>
        <taxon>Bacteroidota</taxon>
        <taxon>Bacteroidia</taxon>
        <taxon>Bacteroidales</taxon>
        <taxon>Bacteroidaceae</taxon>
        <taxon>Bacteroidaceae incertae sedis</taxon>
        <taxon>Candidatus Caccoplasma</taxon>
    </lineage>
</organism>
<dbReference type="EMBL" id="DVKT01000022">
    <property type="protein sequence ID" value="HIT38987.1"/>
    <property type="molecule type" value="Genomic_DNA"/>
</dbReference>
<name>A0A9D1GD97_9BACT</name>
<accession>A0A9D1GD97</accession>
<dbReference type="Proteomes" id="UP000886722">
    <property type="component" value="Unassembled WGS sequence"/>
</dbReference>
<feature type="domain" description="HTH cro/C1-type" evidence="1">
    <location>
        <begin position="27"/>
        <end position="70"/>
    </location>
</feature>
<dbReference type="PROSITE" id="PS50943">
    <property type="entry name" value="HTH_CROC1"/>
    <property type="match status" value="1"/>
</dbReference>
<sequence>MAESEQKDRDLKERIKWLIQYYRINDAAFAQKIQTNRSTLSQCLNGPNGVSKELILKIHDAYPLVTIEWLMFGEGSPFKSNQQAALDRIYSPENNVKQTDGGIPPEYSTDLPTELLQSPTLFSENKDNAIRNPMAPSTVKSEAESRRIVKIMVFYSDNTFETYSLDKT</sequence>
<dbReference type="GO" id="GO:0003677">
    <property type="term" value="F:DNA binding"/>
    <property type="evidence" value="ECO:0007669"/>
    <property type="project" value="InterPro"/>
</dbReference>
<dbReference type="InterPro" id="IPR010982">
    <property type="entry name" value="Lambda_DNA-bd_dom_sf"/>
</dbReference>
<comment type="caution">
    <text evidence="2">The sequence shown here is derived from an EMBL/GenBank/DDBJ whole genome shotgun (WGS) entry which is preliminary data.</text>
</comment>
<dbReference type="AlphaFoldDB" id="A0A9D1GD97"/>